<dbReference type="Proteomes" id="UP000092498">
    <property type="component" value="Chromosome"/>
</dbReference>
<evidence type="ECO:0000313" key="2">
    <source>
        <dbReference type="EMBL" id="ANP47096.1"/>
    </source>
</evidence>
<proteinExistence type="predicted"/>
<dbReference type="STRING" id="1759059.ATE48_14815"/>
<keyword evidence="1" id="KW-0812">Transmembrane</keyword>
<keyword evidence="1" id="KW-1133">Transmembrane helix</keyword>
<evidence type="ECO:0008006" key="4">
    <source>
        <dbReference type="Google" id="ProtNLM"/>
    </source>
</evidence>
<reference evidence="2 3" key="1">
    <citation type="submission" date="2015-11" db="EMBL/GenBank/DDBJ databases">
        <title>Whole-Genome Sequence of Candidatus Oderbacter manganicum from the National Park Lower Oder Valley, Germany.</title>
        <authorList>
            <person name="Braun B."/>
            <person name="Liere K."/>
            <person name="Szewzyk U."/>
        </authorList>
    </citation>
    <scope>NUCLEOTIDE SEQUENCE [LARGE SCALE GENOMIC DNA]</scope>
    <source>
        <strain evidence="2 3">OTSz_A_272</strain>
    </source>
</reference>
<keyword evidence="3" id="KW-1185">Reference proteome</keyword>
<dbReference type="InParanoid" id="A0A1B1AKK0"/>
<dbReference type="OrthoDB" id="72963at2"/>
<sequence length="95" mass="10546">MTLMLLSLAGINVIAFFAFGWDKRRAETQQRRIPERTLLMLAFFGGALGALLGQQLFRHKTKKQPFGVLLLLCALANVAFGIFWLSPVIRAAIGL</sequence>
<dbReference type="Pfam" id="PF06961">
    <property type="entry name" value="DUF1294"/>
    <property type="match status" value="1"/>
</dbReference>
<protein>
    <recommendedName>
        <fullName evidence="4">DUF1294 domain-containing protein</fullName>
    </recommendedName>
</protein>
<accession>A0A1B1AKK0</accession>
<dbReference type="KEGG" id="cbot:ATE48_14815"/>
<evidence type="ECO:0000313" key="3">
    <source>
        <dbReference type="Proteomes" id="UP000092498"/>
    </source>
</evidence>
<gene>
    <name evidence="2" type="ORF">ATE48_14815</name>
</gene>
<feature type="transmembrane region" description="Helical" evidence="1">
    <location>
        <begin position="66"/>
        <end position="85"/>
    </location>
</feature>
<dbReference type="InterPro" id="IPR010718">
    <property type="entry name" value="DUF1294"/>
</dbReference>
<dbReference type="EMBL" id="CP013244">
    <property type="protein sequence ID" value="ANP47096.1"/>
    <property type="molecule type" value="Genomic_DNA"/>
</dbReference>
<name>A0A1B1AKK0_9PROT</name>
<dbReference type="AlphaFoldDB" id="A0A1B1AKK0"/>
<keyword evidence="1" id="KW-0472">Membrane</keyword>
<evidence type="ECO:0000256" key="1">
    <source>
        <dbReference type="SAM" id="Phobius"/>
    </source>
</evidence>
<feature type="transmembrane region" description="Helical" evidence="1">
    <location>
        <begin position="36"/>
        <end position="54"/>
    </location>
</feature>
<dbReference type="RefSeq" id="WP_066772793.1">
    <property type="nucleotide sequence ID" value="NZ_CP013244.1"/>
</dbReference>
<organism evidence="2 3">
    <name type="scientific">Candidatus Viadribacter manganicus</name>
    <dbReference type="NCBI Taxonomy" id="1759059"/>
    <lineage>
        <taxon>Bacteria</taxon>
        <taxon>Pseudomonadati</taxon>
        <taxon>Pseudomonadota</taxon>
        <taxon>Alphaproteobacteria</taxon>
        <taxon>Hyphomonadales</taxon>
        <taxon>Hyphomonadaceae</taxon>
        <taxon>Candidatus Viadribacter</taxon>
    </lineage>
</organism>